<protein>
    <recommendedName>
        <fullName evidence="4">Teneurin NHL domain-containing protein</fullName>
    </recommendedName>
</protein>
<dbReference type="InterPro" id="IPR001258">
    <property type="entry name" value="NHL_repeat"/>
</dbReference>
<organism evidence="5 6">
    <name type="scientific">Candidatus Nitronauta litoralis</name>
    <dbReference type="NCBI Taxonomy" id="2705533"/>
    <lineage>
        <taxon>Bacteria</taxon>
        <taxon>Pseudomonadati</taxon>
        <taxon>Nitrospinota/Tectimicrobiota group</taxon>
        <taxon>Nitrospinota</taxon>
        <taxon>Nitrospinia</taxon>
        <taxon>Nitrospinales</taxon>
        <taxon>Nitrospinaceae</taxon>
        <taxon>Candidatus Nitronauta</taxon>
    </lineage>
</organism>
<dbReference type="InterPro" id="IPR056822">
    <property type="entry name" value="TEN_NHL"/>
</dbReference>
<keyword evidence="1" id="KW-0677">Repeat</keyword>
<evidence type="ECO:0000256" key="3">
    <source>
        <dbReference type="SAM" id="SignalP"/>
    </source>
</evidence>
<sequence length="716" mass="76308">MNKLQNQVTWFLAFFLIGSGAVLQANAKTWPYPEIGDGKPAIDVPLTLVDGVTVDKSGNIFLSHRSQNRVRKVGLDGKITTVAGNGAAGFSGDGGPALDAALNFPAGLCIGPDEDLYIADRNNHRIRKVDKHGIITTVAGNGLPEFTGDGLKAVEASLHFPSDIACQNNGGLIFSDRSNSRIRKVDTNGIITTIAGMGEPDFGGDYGMATEALLKYPFGVELDAKGNLYIADRGNNRIRMVRPDKTIVTIAGDGNHFFSGDYGPAPRASLAYPTDVVKDEEGNLYIADRNNNRIRRVDPLGIITTLMGIGEYEYNGDNEVASETSLHLPFALAMAPGNRLIVVDRSHFRVRQVDLKTGDIKTIAGNGKALFKGDGGPGLGASLRSPTGIVVKGDGSVIFSDKQSHRIRRVDPNGFIHTIAGTGKQGNEGDGGPADHAALFLPGEMALDSKENLYVVSPVGRGSLIRKISPDGIITTFAGMGGHGSKGDGGKAIDAAFSMLKDITIDSNGNMYLVDYSNRNIRKITPNGIISTIAPNAINSLPDHEVHINGIAVDKKGNVFFSDSGSSKIRKISPDGKISIFAGNGDFEDSGDGGPAIEAGIRSPGGLKFGPEGDLYIIEETSNRIRKIDKKGIITTVAGKGLPGYSGDGKYARDALLKAPYRMAFDKQGNLYFTDRDNNRIRKIDKNGIITSIAGNENIGWMQDGLEVRVTVHNFP</sequence>
<feature type="repeat" description="NHL" evidence="2">
    <location>
        <begin position="89"/>
        <end position="132"/>
    </location>
</feature>
<dbReference type="Proteomes" id="UP000594688">
    <property type="component" value="Chromosome"/>
</dbReference>
<proteinExistence type="predicted"/>
<accession>A0A7T0BYF6</accession>
<feature type="domain" description="Teneurin NHL" evidence="4">
    <location>
        <begin position="646"/>
        <end position="698"/>
    </location>
</feature>
<dbReference type="PANTHER" id="PTHR46388">
    <property type="entry name" value="NHL REPEAT-CONTAINING PROTEIN 2"/>
    <property type="match status" value="1"/>
</dbReference>
<dbReference type="Gene3D" id="2.120.10.30">
    <property type="entry name" value="TolB, C-terminal domain"/>
    <property type="match status" value="6"/>
</dbReference>
<feature type="domain" description="Teneurin NHL" evidence="4">
    <location>
        <begin position="147"/>
        <end position="196"/>
    </location>
</feature>
<evidence type="ECO:0000256" key="1">
    <source>
        <dbReference type="ARBA" id="ARBA00022737"/>
    </source>
</evidence>
<dbReference type="Pfam" id="PF01436">
    <property type="entry name" value="NHL"/>
    <property type="match status" value="2"/>
</dbReference>
<evidence type="ECO:0000256" key="2">
    <source>
        <dbReference type="PROSITE-ProRule" id="PRU00504"/>
    </source>
</evidence>
<dbReference type="CDD" id="cd14953">
    <property type="entry name" value="NHL_like_1"/>
    <property type="match status" value="1"/>
</dbReference>
<keyword evidence="3" id="KW-0732">Signal</keyword>
<dbReference type="AlphaFoldDB" id="A0A7T0BYF6"/>
<dbReference type="SUPFAM" id="SSF63829">
    <property type="entry name" value="Calcium-dependent phosphotriesterase"/>
    <property type="match status" value="2"/>
</dbReference>
<feature type="chain" id="PRO_5032392405" description="Teneurin NHL domain-containing protein" evidence="3">
    <location>
        <begin position="28"/>
        <end position="716"/>
    </location>
</feature>
<evidence type="ECO:0000313" key="5">
    <source>
        <dbReference type="EMBL" id="QPJ63197.1"/>
    </source>
</evidence>
<feature type="domain" description="Teneurin NHL" evidence="4">
    <location>
        <begin position="586"/>
        <end position="640"/>
    </location>
</feature>
<dbReference type="KEGG" id="nli:G3M70_15470"/>
<evidence type="ECO:0000259" key="4">
    <source>
        <dbReference type="Pfam" id="PF25021"/>
    </source>
</evidence>
<dbReference type="InterPro" id="IPR011042">
    <property type="entry name" value="6-blade_b-propeller_TolB-like"/>
</dbReference>
<feature type="signal peptide" evidence="3">
    <location>
        <begin position="1"/>
        <end position="27"/>
    </location>
</feature>
<dbReference type="PANTHER" id="PTHR46388:SF2">
    <property type="entry name" value="NHL REPEAT-CONTAINING PROTEIN 2"/>
    <property type="match status" value="1"/>
</dbReference>
<dbReference type="SUPFAM" id="SSF101898">
    <property type="entry name" value="NHL repeat"/>
    <property type="match status" value="1"/>
</dbReference>
<dbReference type="Pfam" id="PF25021">
    <property type="entry name" value="TEN_NHL"/>
    <property type="match status" value="4"/>
</dbReference>
<evidence type="ECO:0000313" key="6">
    <source>
        <dbReference type="Proteomes" id="UP000594688"/>
    </source>
</evidence>
<dbReference type="PROSITE" id="PS51125">
    <property type="entry name" value="NHL"/>
    <property type="match status" value="1"/>
</dbReference>
<reference evidence="5 6" key="1">
    <citation type="submission" date="2020-02" db="EMBL/GenBank/DDBJ databases">
        <title>Genomic and physiological characterization of two novel Nitrospinaceae genera.</title>
        <authorList>
            <person name="Mueller A.J."/>
            <person name="Jung M.-Y."/>
            <person name="Strachan C.R."/>
            <person name="Herbold C.W."/>
            <person name="Kirkegaard R.H."/>
            <person name="Daims H."/>
        </authorList>
    </citation>
    <scope>NUCLEOTIDE SEQUENCE [LARGE SCALE GENOMIC DNA]</scope>
    <source>
        <strain evidence="5">EB</strain>
    </source>
</reference>
<feature type="domain" description="Teneurin NHL" evidence="4">
    <location>
        <begin position="486"/>
        <end position="534"/>
    </location>
</feature>
<gene>
    <name evidence="5" type="ORF">G3M70_15470</name>
</gene>
<dbReference type="EMBL" id="CP048685">
    <property type="protein sequence ID" value="QPJ63197.1"/>
    <property type="molecule type" value="Genomic_DNA"/>
</dbReference>
<name>A0A7T0BYF6_9BACT</name>